<evidence type="ECO:0000313" key="4">
    <source>
        <dbReference type="Proteomes" id="UP000800035"/>
    </source>
</evidence>
<dbReference type="InterPro" id="IPR022771">
    <property type="entry name" value="WAPL_C"/>
</dbReference>
<feature type="region of interest" description="Disordered" evidence="1">
    <location>
        <begin position="508"/>
        <end position="528"/>
    </location>
</feature>
<dbReference type="AlphaFoldDB" id="A0A6A5TW56"/>
<feature type="region of interest" description="Disordered" evidence="1">
    <location>
        <begin position="79"/>
        <end position="475"/>
    </location>
</feature>
<accession>A0A6A5TW56</accession>
<feature type="domain" description="Wings apart-like protein C-terminal" evidence="2">
    <location>
        <begin position="633"/>
        <end position="973"/>
    </location>
</feature>
<name>A0A6A5TW56_9PLEO</name>
<feature type="region of interest" description="Disordered" evidence="1">
    <location>
        <begin position="545"/>
        <end position="577"/>
    </location>
</feature>
<dbReference type="Pfam" id="PF07814">
    <property type="entry name" value="WAPL"/>
    <property type="match status" value="1"/>
</dbReference>
<dbReference type="Gene3D" id="1.25.10.10">
    <property type="entry name" value="Leucine-rich Repeat Variant"/>
    <property type="match status" value="1"/>
</dbReference>
<feature type="compositionally biased region" description="Pro residues" evidence="1">
    <location>
        <begin position="272"/>
        <end position="281"/>
    </location>
</feature>
<keyword evidence="4" id="KW-1185">Reference proteome</keyword>
<organism evidence="3 4">
    <name type="scientific">Byssothecium circinans</name>
    <dbReference type="NCBI Taxonomy" id="147558"/>
    <lineage>
        <taxon>Eukaryota</taxon>
        <taxon>Fungi</taxon>
        <taxon>Dikarya</taxon>
        <taxon>Ascomycota</taxon>
        <taxon>Pezizomycotina</taxon>
        <taxon>Dothideomycetes</taxon>
        <taxon>Pleosporomycetidae</taxon>
        <taxon>Pleosporales</taxon>
        <taxon>Massarineae</taxon>
        <taxon>Massarinaceae</taxon>
        <taxon>Byssothecium</taxon>
    </lineage>
</organism>
<dbReference type="InterPro" id="IPR011989">
    <property type="entry name" value="ARM-like"/>
</dbReference>
<evidence type="ECO:0000313" key="3">
    <source>
        <dbReference type="EMBL" id="KAF1953177.1"/>
    </source>
</evidence>
<protein>
    <recommendedName>
        <fullName evidence="2">Wings apart-like protein C-terminal domain-containing protein</fullName>
    </recommendedName>
</protein>
<feature type="compositionally biased region" description="Acidic residues" evidence="1">
    <location>
        <begin position="514"/>
        <end position="526"/>
    </location>
</feature>
<feature type="compositionally biased region" description="Polar residues" evidence="1">
    <location>
        <begin position="565"/>
        <end position="577"/>
    </location>
</feature>
<sequence>MPMSTSTFTTAERRKKAVTYGKSGRYTATKLFDDAPSPERPRKQAGAVFATIQKSDTSRGIRSTLSNNRAMSAAPVDVFEVPSEDEPTPRAPAPAPRKKKTPVMTQDVGVFDFPTSEDERGETARKFEKSVPVRKVEAARPPVPASKRKVQEKQRVVPPSSEDPLAAPLPETRRRAKSPQVLVQRASVEQSQPAKRTTRSRATTPAPLVAVSNKKKAKDATISSKKPKLTSGIKSPALDIFDVPTSDEDAPAKTPMRPRPVPSSRIKVLPAPRVPNAPLSPSPSEESDVSTKSHKRKRDASVCSSTRAKMTSGPDREMEVSVPLRNRKHHKKENSVSPGHDTVEVPPLVPHIAGIPEEVVIMDKPRRTKQRASAAPHRALISKGKSSPAKLHTMLADRSRPRQKPTPAAPILPEPSDENETMYDPDDTETPQIPKKMAVPGSMTPRQRDMFSNLLDDSSDPSTPMPNVSALKLTDRKPGSALASLLRSSSDIPQSAHTRKSRLIDMLKQATSSSDEDSESDEETEEEIVKIPNVSAPPRTAIKGRLSAQDNSQDTTDAMEVDSETLGNSQSSQTAVNLRTGGRVTYAKQRSYLEEQGDNMEDILDMVFNDDIGLDSQRQCSLSEDDEDMGMHGIHDLRNTGQQQKFNQEVDFAIDDIAGHGGLNASQRRSAMIDFATSLADKYYAGQLLESSLTSRLLRSISSSGEIIFDFAAAVAILFILEKRPGAAILEEIRESTIMATLDKLLISKFAALDIHRIAKDRKTNMSLKAREMVAEFRSLILNSGVWSPENLEKVSPQLLAIKVLELLVVSLRQAGNAEVLADETMITRIVEAASGPCQRMKAGNASAQDHLLLESSLSTLESLSVTKERQATWSNELLARLADMMPAVFQITNSASPIKLAIRLCINLTNDKPKACQLFSHASFITPLIRSINQNFKLLVSEGDAGRRTEINEDLIFSLGAMINLAECSEQARASAIQDGDEVVDELVQIFLEGSERADQAASMEESQFIVPIGYLSILLGNLCLEHRVRKMVLLKLPGGKIDMLVQKMREFILYNQRVDRLTGDFRGKEGEQTHKNFTERLGLVVGRLEKAGA</sequence>
<feature type="compositionally biased region" description="Acidic residues" evidence="1">
    <location>
        <begin position="415"/>
        <end position="429"/>
    </location>
</feature>
<feature type="compositionally biased region" description="Basic and acidic residues" evidence="1">
    <location>
        <begin position="117"/>
        <end position="138"/>
    </location>
</feature>
<proteinExistence type="predicted"/>
<evidence type="ECO:0000256" key="1">
    <source>
        <dbReference type="SAM" id="MobiDB-lite"/>
    </source>
</evidence>
<feature type="region of interest" description="Disordered" evidence="1">
    <location>
        <begin position="1"/>
        <end position="20"/>
    </location>
</feature>
<feature type="compositionally biased region" description="Polar residues" evidence="1">
    <location>
        <begin position="1"/>
        <end position="10"/>
    </location>
</feature>
<evidence type="ECO:0000259" key="2">
    <source>
        <dbReference type="Pfam" id="PF07814"/>
    </source>
</evidence>
<dbReference type="OrthoDB" id="78088at2759"/>
<reference evidence="3" key="1">
    <citation type="journal article" date="2020" name="Stud. Mycol.">
        <title>101 Dothideomycetes genomes: a test case for predicting lifestyles and emergence of pathogens.</title>
        <authorList>
            <person name="Haridas S."/>
            <person name="Albert R."/>
            <person name="Binder M."/>
            <person name="Bloem J."/>
            <person name="Labutti K."/>
            <person name="Salamov A."/>
            <person name="Andreopoulos B."/>
            <person name="Baker S."/>
            <person name="Barry K."/>
            <person name="Bills G."/>
            <person name="Bluhm B."/>
            <person name="Cannon C."/>
            <person name="Castanera R."/>
            <person name="Culley D."/>
            <person name="Daum C."/>
            <person name="Ezra D."/>
            <person name="Gonzalez J."/>
            <person name="Henrissat B."/>
            <person name="Kuo A."/>
            <person name="Liang C."/>
            <person name="Lipzen A."/>
            <person name="Lutzoni F."/>
            <person name="Magnuson J."/>
            <person name="Mondo S."/>
            <person name="Nolan M."/>
            <person name="Ohm R."/>
            <person name="Pangilinan J."/>
            <person name="Park H.-J."/>
            <person name="Ramirez L."/>
            <person name="Alfaro M."/>
            <person name="Sun H."/>
            <person name="Tritt A."/>
            <person name="Yoshinaga Y."/>
            <person name="Zwiers L.-H."/>
            <person name="Turgeon B."/>
            <person name="Goodwin S."/>
            <person name="Spatafora J."/>
            <person name="Crous P."/>
            <person name="Grigoriev I."/>
        </authorList>
    </citation>
    <scope>NUCLEOTIDE SEQUENCE</scope>
    <source>
        <strain evidence="3">CBS 675.92</strain>
    </source>
</reference>
<gene>
    <name evidence="3" type="ORF">CC80DRAFT_478182</name>
</gene>
<dbReference type="Proteomes" id="UP000800035">
    <property type="component" value="Unassembled WGS sequence"/>
</dbReference>
<dbReference type="EMBL" id="ML977005">
    <property type="protein sequence ID" value="KAF1953177.1"/>
    <property type="molecule type" value="Genomic_DNA"/>
</dbReference>